<evidence type="ECO:0000313" key="1">
    <source>
        <dbReference type="EMBL" id="KAD5318228.1"/>
    </source>
</evidence>
<protein>
    <submittedName>
        <fullName evidence="1">Uncharacterized protein</fullName>
    </submittedName>
</protein>
<evidence type="ECO:0000313" key="2">
    <source>
        <dbReference type="Proteomes" id="UP000326396"/>
    </source>
</evidence>
<gene>
    <name evidence="1" type="ORF">E3N88_18174</name>
</gene>
<dbReference type="AlphaFoldDB" id="A0A5N6NWN9"/>
<comment type="caution">
    <text evidence="1">The sequence shown here is derived from an EMBL/GenBank/DDBJ whole genome shotgun (WGS) entry which is preliminary data.</text>
</comment>
<dbReference type="EMBL" id="SZYD01000009">
    <property type="protein sequence ID" value="KAD5318228.1"/>
    <property type="molecule type" value="Genomic_DNA"/>
</dbReference>
<dbReference type="OrthoDB" id="1831032at2759"/>
<name>A0A5N6NWN9_9ASTR</name>
<dbReference type="Proteomes" id="UP000326396">
    <property type="component" value="Linkage Group LG17"/>
</dbReference>
<sequence length="234" mass="26834">MFEQENPWGNDRIVEDVKVEDGKLNESFVCLENKISSYIEKMNMGSFGEVVVPNYMFKFKMELKKQSQDVVAWFFNHIGQPNGKPYPPILPNGMEVDLLDLYWNKMNGKCQVNPKKIEESMMMIDRSHDINVASSLILHPTSMETIKMYSKTFLLVFVVVLALTSEITAAKELTFNHYSDVEDVKYDHDIHGYYKDVLRVEGFINRRLSQYSYVPIAPTGSYVLPPGVPCCGGH</sequence>
<accession>A0A5N6NWN9</accession>
<keyword evidence="2" id="KW-1185">Reference proteome</keyword>
<organism evidence="1 2">
    <name type="scientific">Mikania micrantha</name>
    <name type="common">bitter vine</name>
    <dbReference type="NCBI Taxonomy" id="192012"/>
    <lineage>
        <taxon>Eukaryota</taxon>
        <taxon>Viridiplantae</taxon>
        <taxon>Streptophyta</taxon>
        <taxon>Embryophyta</taxon>
        <taxon>Tracheophyta</taxon>
        <taxon>Spermatophyta</taxon>
        <taxon>Magnoliopsida</taxon>
        <taxon>eudicotyledons</taxon>
        <taxon>Gunneridae</taxon>
        <taxon>Pentapetalae</taxon>
        <taxon>asterids</taxon>
        <taxon>campanulids</taxon>
        <taxon>Asterales</taxon>
        <taxon>Asteraceae</taxon>
        <taxon>Asteroideae</taxon>
        <taxon>Heliantheae alliance</taxon>
        <taxon>Eupatorieae</taxon>
        <taxon>Mikania</taxon>
    </lineage>
</organism>
<reference evidence="1 2" key="1">
    <citation type="submission" date="2019-05" db="EMBL/GenBank/DDBJ databases">
        <title>Mikania micrantha, genome provides insights into the molecular mechanism of rapid growth.</title>
        <authorList>
            <person name="Liu B."/>
        </authorList>
    </citation>
    <scope>NUCLEOTIDE SEQUENCE [LARGE SCALE GENOMIC DNA]</scope>
    <source>
        <strain evidence="1">NLD-2019</strain>
        <tissue evidence="1">Leaf</tissue>
    </source>
</reference>
<proteinExistence type="predicted"/>